<evidence type="ECO:0000313" key="2">
    <source>
        <dbReference type="EMBL" id="PWA47505.1"/>
    </source>
</evidence>
<evidence type="ECO:0008006" key="4">
    <source>
        <dbReference type="Google" id="ProtNLM"/>
    </source>
</evidence>
<evidence type="ECO:0000313" key="3">
    <source>
        <dbReference type="Proteomes" id="UP000245207"/>
    </source>
</evidence>
<dbReference type="EMBL" id="PKPP01009775">
    <property type="protein sequence ID" value="PWA47505.1"/>
    <property type="molecule type" value="Genomic_DNA"/>
</dbReference>
<comment type="caution">
    <text evidence="2">The sequence shown here is derived from an EMBL/GenBank/DDBJ whole genome shotgun (WGS) entry which is preliminary data.</text>
</comment>
<dbReference type="OrthoDB" id="1221325at2759"/>
<dbReference type="Proteomes" id="UP000245207">
    <property type="component" value="Unassembled WGS sequence"/>
</dbReference>
<evidence type="ECO:0000256" key="1">
    <source>
        <dbReference type="SAM" id="MobiDB-lite"/>
    </source>
</evidence>
<sequence>MDQQTKHQPQHSNPHFPGNQMTAHPDNRSAILTSKRQNVARLRLVNSFENCDDVDSTTSANGESMFLISSFEAHQLHLPLLGARSKACQQLKLATIKNKTNQNQQQLCKILSRPSPSDRADIICRVFEQKIKALIKNIDLHSILCPVCDSETESMEHLMVYCSWSNVIWNKVFQWRGFCLPQDTGGNALLNIIDFVRNLSPRIKASFKPLQLRCFEAVLFTLAWVMWRSRNRKVFTDKS</sequence>
<feature type="compositionally biased region" description="Polar residues" evidence="1">
    <location>
        <begin position="1"/>
        <end position="13"/>
    </location>
</feature>
<accession>A0A2U1LES6</accession>
<name>A0A2U1LES6_ARTAN</name>
<organism evidence="2 3">
    <name type="scientific">Artemisia annua</name>
    <name type="common">Sweet wormwood</name>
    <dbReference type="NCBI Taxonomy" id="35608"/>
    <lineage>
        <taxon>Eukaryota</taxon>
        <taxon>Viridiplantae</taxon>
        <taxon>Streptophyta</taxon>
        <taxon>Embryophyta</taxon>
        <taxon>Tracheophyta</taxon>
        <taxon>Spermatophyta</taxon>
        <taxon>Magnoliopsida</taxon>
        <taxon>eudicotyledons</taxon>
        <taxon>Gunneridae</taxon>
        <taxon>Pentapetalae</taxon>
        <taxon>asterids</taxon>
        <taxon>campanulids</taxon>
        <taxon>Asterales</taxon>
        <taxon>Asteraceae</taxon>
        <taxon>Asteroideae</taxon>
        <taxon>Anthemideae</taxon>
        <taxon>Artemisiinae</taxon>
        <taxon>Artemisia</taxon>
    </lineage>
</organism>
<protein>
    <recommendedName>
        <fullName evidence="4">Reverse transcriptase zinc-binding domain-containing protein</fullName>
    </recommendedName>
</protein>
<keyword evidence="3" id="KW-1185">Reference proteome</keyword>
<gene>
    <name evidence="2" type="ORF">CTI12_AA498140</name>
</gene>
<feature type="region of interest" description="Disordered" evidence="1">
    <location>
        <begin position="1"/>
        <end position="26"/>
    </location>
</feature>
<dbReference type="AlphaFoldDB" id="A0A2U1LES6"/>
<reference evidence="2 3" key="1">
    <citation type="journal article" date="2018" name="Mol. Plant">
        <title>The genome of Artemisia annua provides insight into the evolution of Asteraceae family and artemisinin biosynthesis.</title>
        <authorList>
            <person name="Shen Q."/>
            <person name="Zhang L."/>
            <person name="Liao Z."/>
            <person name="Wang S."/>
            <person name="Yan T."/>
            <person name="Shi P."/>
            <person name="Liu M."/>
            <person name="Fu X."/>
            <person name="Pan Q."/>
            <person name="Wang Y."/>
            <person name="Lv Z."/>
            <person name="Lu X."/>
            <person name="Zhang F."/>
            <person name="Jiang W."/>
            <person name="Ma Y."/>
            <person name="Chen M."/>
            <person name="Hao X."/>
            <person name="Li L."/>
            <person name="Tang Y."/>
            <person name="Lv G."/>
            <person name="Zhou Y."/>
            <person name="Sun X."/>
            <person name="Brodelius P.E."/>
            <person name="Rose J.K.C."/>
            <person name="Tang K."/>
        </authorList>
    </citation>
    <scope>NUCLEOTIDE SEQUENCE [LARGE SCALE GENOMIC DNA]</scope>
    <source>
        <strain evidence="3">cv. Huhao1</strain>
        <tissue evidence="2">Leaf</tissue>
    </source>
</reference>
<proteinExistence type="predicted"/>